<dbReference type="PROSITE" id="PS00061">
    <property type="entry name" value="ADH_SHORT"/>
    <property type="match status" value="1"/>
</dbReference>
<evidence type="ECO:0000256" key="3">
    <source>
        <dbReference type="ARBA" id="ARBA00022857"/>
    </source>
</evidence>
<dbReference type="RefSeq" id="XP_035695454.1">
    <property type="nucleotide sequence ID" value="XM_035839561.1"/>
</dbReference>
<dbReference type="GeneID" id="118429146"/>
<protein>
    <submittedName>
        <fullName evidence="6">L-xylulose reductase-like isoform X3</fullName>
    </submittedName>
</protein>
<dbReference type="Proteomes" id="UP000001554">
    <property type="component" value="Chromosome 13"/>
</dbReference>
<evidence type="ECO:0000313" key="6">
    <source>
        <dbReference type="RefSeq" id="XP_035695454.1"/>
    </source>
</evidence>
<gene>
    <name evidence="6" type="primary">LOC118429146</name>
</gene>
<dbReference type="GO" id="GO:0016616">
    <property type="term" value="F:oxidoreductase activity, acting on the CH-OH group of donors, NAD or NADP as acceptor"/>
    <property type="evidence" value="ECO:0007669"/>
    <property type="project" value="UniProtKB-ARBA"/>
</dbReference>
<dbReference type="InterPro" id="IPR036291">
    <property type="entry name" value="NAD(P)-bd_dom_sf"/>
</dbReference>
<evidence type="ECO:0000256" key="1">
    <source>
        <dbReference type="ARBA" id="ARBA00006484"/>
    </source>
</evidence>
<evidence type="ECO:0000313" key="5">
    <source>
        <dbReference type="Proteomes" id="UP000001554"/>
    </source>
</evidence>
<name>A0A9J7M7R1_BRAFL</name>
<reference evidence="6" key="2">
    <citation type="submission" date="2025-08" db="UniProtKB">
        <authorList>
            <consortium name="RefSeq"/>
        </authorList>
    </citation>
    <scope>IDENTIFICATION</scope>
    <source>
        <strain evidence="6">S238N-H82</strain>
        <tissue evidence="6">Testes</tissue>
    </source>
</reference>
<dbReference type="Pfam" id="PF13561">
    <property type="entry name" value="adh_short_C2"/>
    <property type="match status" value="1"/>
</dbReference>
<dbReference type="PANTHER" id="PTHR44252">
    <property type="entry name" value="D-ERYTHRULOSE REDUCTASE"/>
    <property type="match status" value="1"/>
</dbReference>
<dbReference type="PRINTS" id="PR00081">
    <property type="entry name" value="GDHRDH"/>
</dbReference>
<dbReference type="InterPro" id="IPR051737">
    <property type="entry name" value="L-xylulose/Carbonyl_redctase"/>
</dbReference>
<dbReference type="FunFam" id="3.40.50.720:FF:000214">
    <property type="entry name" value="L-xylulose reductase"/>
    <property type="match status" value="1"/>
</dbReference>
<dbReference type="PRINTS" id="PR00080">
    <property type="entry name" value="SDRFAMILY"/>
</dbReference>
<evidence type="ECO:0000256" key="2">
    <source>
        <dbReference type="ARBA" id="ARBA00011881"/>
    </source>
</evidence>
<keyword evidence="5" id="KW-1185">Reference proteome</keyword>
<keyword evidence="4" id="KW-0560">Oxidoreductase</keyword>
<dbReference type="SUPFAM" id="SSF51735">
    <property type="entry name" value="NAD(P)-binding Rossmann-fold domains"/>
    <property type="match status" value="1"/>
</dbReference>
<accession>A0A9J7M7R1</accession>
<dbReference type="Gene3D" id="3.40.50.720">
    <property type="entry name" value="NAD(P)-binding Rossmann-like Domain"/>
    <property type="match status" value="1"/>
</dbReference>
<comment type="similarity">
    <text evidence="1">Belongs to the short-chain dehydrogenases/reductases (SDR) family.</text>
</comment>
<evidence type="ECO:0000256" key="4">
    <source>
        <dbReference type="ARBA" id="ARBA00023002"/>
    </source>
</evidence>
<dbReference type="InterPro" id="IPR002347">
    <property type="entry name" value="SDR_fam"/>
</dbReference>
<keyword evidence="3" id="KW-0521">NADP</keyword>
<sequence length="245" mass="25880">MEVRFDGKRALVTGAGKGIGRDTAKALVKCGAEVFALSRTQEDLDSLVQEYPGIQPVQCDLGDPEATKAAVESVGPIDLLVNNAGIIILQPFLDVTLDAFDKVMNTNVRAVLQVSQIVAKGMVERGTGGSIVNLSSLVSKSVLKEHTSYCASKGALDVMSKVMALELGPHKIRVNTVNPTVVLTDMTRKIGYGDPAKAGPILARIPLGKLVEVDDVVNAILYLLSDKAAMVNGTHLPIEGGFLTS</sequence>
<organism evidence="5 6">
    <name type="scientific">Branchiostoma floridae</name>
    <name type="common">Florida lancelet</name>
    <name type="synonym">Amphioxus</name>
    <dbReference type="NCBI Taxonomy" id="7739"/>
    <lineage>
        <taxon>Eukaryota</taxon>
        <taxon>Metazoa</taxon>
        <taxon>Chordata</taxon>
        <taxon>Cephalochordata</taxon>
        <taxon>Leptocardii</taxon>
        <taxon>Amphioxiformes</taxon>
        <taxon>Branchiostomatidae</taxon>
        <taxon>Branchiostoma</taxon>
    </lineage>
</organism>
<dbReference type="InterPro" id="IPR020904">
    <property type="entry name" value="Sc_DH/Rdtase_CS"/>
</dbReference>
<reference evidence="5" key="1">
    <citation type="journal article" date="2020" name="Nat. Ecol. Evol.">
        <title>Deeply conserved synteny resolves early events in vertebrate evolution.</title>
        <authorList>
            <person name="Simakov O."/>
            <person name="Marletaz F."/>
            <person name="Yue J.X."/>
            <person name="O'Connell B."/>
            <person name="Jenkins J."/>
            <person name="Brandt A."/>
            <person name="Calef R."/>
            <person name="Tung C.H."/>
            <person name="Huang T.K."/>
            <person name="Schmutz J."/>
            <person name="Satoh N."/>
            <person name="Yu J.K."/>
            <person name="Putnam N.H."/>
            <person name="Green R.E."/>
            <person name="Rokhsar D.S."/>
        </authorList>
    </citation>
    <scope>NUCLEOTIDE SEQUENCE [LARGE SCALE GENOMIC DNA]</scope>
    <source>
        <strain evidence="5">S238N-H82</strain>
    </source>
</reference>
<proteinExistence type="inferred from homology"/>
<comment type="subunit">
    <text evidence="2">Homotetramer.</text>
</comment>
<dbReference type="AlphaFoldDB" id="A0A9J7M7R1"/>
<dbReference type="PANTHER" id="PTHR44252:SF3">
    <property type="entry name" value="D-ERYTHRULOSE REDUCTASE-RELATED"/>
    <property type="match status" value="1"/>
</dbReference>